<dbReference type="GO" id="GO:0022857">
    <property type="term" value="F:transmembrane transporter activity"/>
    <property type="evidence" value="ECO:0007669"/>
    <property type="project" value="InterPro"/>
</dbReference>
<dbReference type="AlphaFoldDB" id="A0A6L8MPI4"/>
<protein>
    <submittedName>
        <fullName evidence="8">Efflux RND transporter periplasmic adaptor subunit</fullName>
    </submittedName>
</protein>
<evidence type="ECO:0000259" key="5">
    <source>
        <dbReference type="Pfam" id="PF25878"/>
    </source>
</evidence>
<keyword evidence="2" id="KW-0812">Transmembrane</keyword>
<evidence type="ECO:0000259" key="6">
    <source>
        <dbReference type="Pfam" id="PF25963"/>
    </source>
</evidence>
<dbReference type="EMBL" id="WWCP01000026">
    <property type="protein sequence ID" value="MYM84036.1"/>
    <property type="molecule type" value="Genomic_DNA"/>
</dbReference>
<evidence type="ECO:0000313" key="10">
    <source>
        <dbReference type="Proteomes" id="UP000474565"/>
    </source>
</evidence>
<evidence type="ECO:0000313" key="7">
    <source>
        <dbReference type="EMBL" id="MYM36440.1"/>
    </source>
</evidence>
<sequence>MSASKIFRFCLTMLLVAAALWMGRSAWDHYMESAWTRDGRVKADVITISTDVAGTVTEVLVQDNQLVQKGDVLFVVDKARYENALAQSKALLASQQVEKGRRAHEAQRRAGLDDAIVSAESKETAQAAVGTASAQYQAAVAARDLAELNLQRTVVRAPVTGYVTNLNVHPGDFAAVGTAKLALIDASSFYVVGYFEETKLPLLKVNDKVEVHMMSGAARLQGHIESIAHGITDRDANLGRELLADVNPTFNWVRLAQRVPVRIHIDDKPKNLDLVAGTTCTVVIHG</sequence>
<dbReference type="InterPro" id="IPR006143">
    <property type="entry name" value="RND_pump_MFP"/>
</dbReference>
<evidence type="ECO:0000256" key="1">
    <source>
        <dbReference type="ARBA" id="ARBA00009477"/>
    </source>
</evidence>
<dbReference type="Gene3D" id="2.40.30.170">
    <property type="match status" value="1"/>
</dbReference>
<comment type="similarity">
    <text evidence="1">Belongs to the membrane fusion protein (MFP) (TC 8.A.1) family.</text>
</comment>
<dbReference type="Pfam" id="PF25878">
    <property type="entry name" value="HH_AAEA_pHBA"/>
    <property type="match status" value="1"/>
</dbReference>
<dbReference type="Gene3D" id="2.40.50.100">
    <property type="match status" value="1"/>
</dbReference>
<accession>A0A6L8MPI4</accession>
<dbReference type="EMBL" id="WWCO01000015">
    <property type="protein sequence ID" value="MYM36440.1"/>
    <property type="molecule type" value="Genomic_DNA"/>
</dbReference>
<dbReference type="GO" id="GO:0016020">
    <property type="term" value="C:membrane"/>
    <property type="evidence" value="ECO:0007669"/>
    <property type="project" value="InterPro"/>
</dbReference>
<dbReference type="PANTHER" id="PTHR30367:SF12">
    <property type="entry name" value="P-HYDROXYBENZOIC ACID EFFLUX PUMP SUBUNIT AAEA"/>
    <property type="match status" value="1"/>
</dbReference>
<evidence type="ECO:0000256" key="2">
    <source>
        <dbReference type="ARBA" id="ARBA00022692"/>
    </source>
</evidence>
<evidence type="ECO:0000256" key="3">
    <source>
        <dbReference type="ARBA" id="ARBA00022989"/>
    </source>
</evidence>
<reference evidence="9 10" key="1">
    <citation type="submission" date="2019-12" db="EMBL/GenBank/DDBJ databases">
        <title>Novel species isolated from a subtropical stream in China.</title>
        <authorList>
            <person name="Lu H."/>
        </authorList>
    </citation>
    <scope>NUCLEOTIDE SEQUENCE [LARGE SCALE GENOMIC DNA]</scope>
    <source>
        <strain evidence="8 10">FT50W</strain>
        <strain evidence="7 9">FT94W</strain>
    </source>
</reference>
<evidence type="ECO:0000313" key="9">
    <source>
        <dbReference type="Proteomes" id="UP000449678"/>
    </source>
</evidence>
<keyword evidence="9" id="KW-1185">Reference proteome</keyword>
<dbReference type="InterPro" id="IPR058632">
    <property type="entry name" value="HH_AaeA"/>
</dbReference>
<feature type="domain" description="p-hydroxybenzoic acid efflux pump subunit AaeA alpha-helical hairpin" evidence="5">
    <location>
        <begin position="79"/>
        <end position="151"/>
    </location>
</feature>
<dbReference type="RefSeq" id="WP_160991811.1">
    <property type="nucleotide sequence ID" value="NZ_WWCO01000015.1"/>
</dbReference>
<evidence type="ECO:0000313" key="8">
    <source>
        <dbReference type="EMBL" id="MYM84036.1"/>
    </source>
</evidence>
<organism evidence="8 10">
    <name type="scientific">Duganella lactea</name>
    <dbReference type="NCBI Taxonomy" id="2692173"/>
    <lineage>
        <taxon>Bacteria</taxon>
        <taxon>Pseudomonadati</taxon>
        <taxon>Pseudomonadota</taxon>
        <taxon>Betaproteobacteria</taxon>
        <taxon>Burkholderiales</taxon>
        <taxon>Oxalobacteraceae</taxon>
        <taxon>Telluria group</taxon>
        <taxon>Duganella</taxon>
    </lineage>
</organism>
<gene>
    <name evidence="7" type="ORF">GTP38_19105</name>
    <name evidence="8" type="ORF">GTP44_19025</name>
</gene>
<evidence type="ECO:0000256" key="4">
    <source>
        <dbReference type="ARBA" id="ARBA00023136"/>
    </source>
</evidence>
<keyword evidence="3" id="KW-1133">Transmembrane helix</keyword>
<comment type="caution">
    <text evidence="8">The sequence shown here is derived from an EMBL/GenBank/DDBJ whole genome shotgun (WGS) entry which is preliminary data.</text>
</comment>
<dbReference type="SUPFAM" id="SSF111369">
    <property type="entry name" value="HlyD-like secretion proteins"/>
    <property type="match status" value="1"/>
</dbReference>
<dbReference type="NCBIfam" id="TIGR01730">
    <property type="entry name" value="RND_mfp"/>
    <property type="match status" value="1"/>
</dbReference>
<dbReference type="InterPro" id="IPR050393">
    <property type="entry name" value="MFP_Efflux_Pump"/>
</dbReference>
<proteinExistence type="inferred from homology"/>
<name>A0A6L8MPI4_9BURK</name>
<feature type="domain" description="p-hydroxybenzoic acid efflux pump subunit AaeA-like beta-barrel" evidence="6">
    <location>
        <begin position="188"/>
        <end position="285"/>
    </location>
</feature>
<dbReference type="PANTHER" id="PTHR30367">
    <property type="entry name" value="P-HYDROXYBENZOIC ACID EFFLUX PUMP SUBUNIT AAEA-RELATED"/>
    <property type="match status" value="1"/>
</dbReference>
<keyword evidence="4" id="KW-0472">Membrane</keyword>
<dbReference type="Proteomes" id="UP000449678">
    <property type="component" value="Unassembled WGS sequence"/>
</dbReference>
<dbReference type="Proteomes" id="UP000474565">
    <property type="component" value="Unassembled WGS sequence"/>
</dbReference>
<dbReference type="InterPro" id="IPR058634">
    <property type="entry name" value="AaeA-lik-b-barrel"/>
</dbReference>
<dbReference type="Pfam" id="PF25963">
    <property type="entry name" value="Beta-barrel_AAEA"/>
    <property type="match status" value="1"/>
</dbReference>